<evidence type="ECO:0000313" key="3">
    <source>
        <dbReference type="Proteomes" id="UP000612349"/>
    </source>
</evidence>
<reference evidence="2" key="1">
    <citation type="journal article" date="2014" name="Int. J. Syst. Evol. Microbiol.">
        <title>Complete genome sequence of Corynebacterium casei LMG S-19264T (=DSM 44701T), isolated from a smear-ripened cheese.</title>
        <authorList>
            <consortium name="US DOE Joint Genome Institute (JGI-PGF)"/>
            <person name="Walter F."/>
            <person name="Albersmeier A."/>
            <person name="Kalinowski J."/>
            <person name="Ruckert C."/>
        </authorList>
    </citation>
    <scope>NUCLEOTIDE SEQUENCE</scope>
    <source>
        <strain evidence="2">CGMCC 1.15360</strain>
    </source>
</reference>
<organism evidence="2 3">
    <name type="scientific">Croceicoccus mobilis</name>
    <dbReference type="NCBI Taxonomy" id="1703339"/>
    <lineage>
        <taxon>Bacteria</taxon>
        <taxon>Pseudomonadati</taxon>
        <taxon>Pseudomonadota</taxon>
        <taxon>Alphaproteobacteria</taxon>
        <taxon>Sphingomonadales</taxon>
        <taxon>Erythrobacteraceae</taxon>
        <taxon>Croceicoccus</taxon>
    </lineage>
</organism>
<keyword evidence="3" id="KW-1185">Reference proteome</keyword>
<evidence type="ECO:0000259" key="1">
    <source>
        <dbReference type="Pfam" id="PF08906"/>
    </source>
</evidence>
<gene>
    <name evidence="2" type="ORF">GCM10010990_28130</name>
</gene>
<feature type="domain" description="T6SS immunity protein Tdi1 C-terminal" evidence="1">
    <location>
        <begin position="69"/>
        <end position="133"/>
    </location>
</feature>
<dbReference type="Pfam" id="PF08906">
    <property type="entry name" value="T6SS_Tdi1_C"/>
    <property type="match status" value="1"/>
</dbReference>
<comment type="caution">
    <text evidence="2">The sequence shown here is derived from an EMBL/GenBank/DDBJ whole genome shotgun (WGS) entry which is preliminary data.</text>
</comment>
<protein>
    <recommendedName>
        <fullName evidence="1">T6SS immunity protein Tdi1 C-terminal domain-containing protein</fullName>
    </recommendedName>
</protein>
<dbReference type="InterPro" id="IPR015002">
    <property type="entry name" value="T6SS_Tdi1_C"/>
</dbReference>
<evidence type="ECO:0000313" key="2">
    <source>
        <dbReference type="EMBL" id="GGD76791.1"/>
    </source>
</evidence>
<dbReference type="AlphaFoldDB" id="A0A916Z503"/>
<name>A0A916Z503_9SPHN</name>
<reference evidence="2" key="2">
    <citation type="submission" date="2020-09" db="EMBL/GenBank/DDBJ databases">
        <authorList>
            <person name="Sun Q."/>
            <person name="Zhou Y."/>
        </authorList>
    </citation>
    <scope>NUCLEOTIDE SEQUENCE</scope>
    <source>
        <strain evidence="2">CGMCC 1.15360</strain>
    </source>
</reference>
<accession>A0A916Z503</accession>
<dbReference type="EMBL" id="BMIP01000006">
    <property type="protein sequence ID" value="GGD76791.1"/>
    <property type="molecule type" value="Genomic_DNA"/>
</dbReference>
<proteinExistence type="predicted"/>
<sequence>MSITWRDIAFQLEPGIAGEAAKAWSWLVQEPWQPIICSMVAGVFLETPKSGVLWLDTGTGLVEQVAQSRRHFEEIVRSSPDLVDEWFLAPLVERLHGAGKRPNEGECYGFTILPVFAEGKYDTDNMFVLPIREQIVGIADVHRQLADLPDGASVQVKVTD</sequence>
<dbReference type="Proteomes" id="UP000612349">
    <property type="component" value="Unassembled WGS sequence"/>
</dbReference>